<evidence type="ECO:0000313" key="2">
    <source>
        <dbReference type="Proteomes" id="UP000771736"/>
    </source>
</evidence>
<organism evidence="1 2">
    <name type="scientific">Prevotella aurantiaca</name>
    <dbReference type="NCBI Taxonomy" id="596085"/>
    <lineage>
        <taxon>Bacteria</taxon>
        <taxon>Pseudomonadati</taxon>
        <taxon>Bacteroidota</taxon>
        <taxon>Bacteroidia</taxon>
        <taxon>Bacteroidales</taxon>
        <taxon>Prevotellaceae</taxon>
        <taxon>Prevotella</taxon>
    </lineage>
</organism>
<sequence>MKLLTMQEIALSIMKETRDVDPEITEGLILKEAVIPRSEIEKLQTKLHIGTLNQIFTELILSYNWGNFGFLSYQFGVNDEETLNWIVQRNLEYADYDILHQYDLMIIANGDPSTILLECATGKVYAIDSETAYEDRILIANNFEMLVRAMGTGQYAVWNGKESEFISMIRESVNAKGVEFWRGFVSYYE</sequence>
<dbReference type="AlphaFoldDB" id="A0A930HLJ5"/>
<accession>A0A930HLJ5</accession>
<reference evidence="1" key="1">
    <citation type="submission" date="2020-04" db="EMBL/GenBank/DDBJ databases">
        <title>Deep metagenomics examines the oral microbiome during advanced dental caries in children, revealing novel taxa and co-occurrences with host molecules.</title>
        <authorList>
            <person name="Baker J.L."/>
            <person name="Morton J.T."/>
            <person name="Dinis M."/>
            <person name="Alvarez R."/>
            <person name="Tran N.C."/>
            <person name="Knight R."/>
            <person name="Edlund A."/>
        </authorList>
    </citation>
    <scope>NUCLEOTIDE SEQUENCE</scope>
    <source>
        <strain evidence="1">JCVI_44_bin.5</strain>
    </source>
</reference>
<dbReference type="EMBL" id="JABZSJ010000012">
    <property type="protein sequence ID" value="MBF1383943.1"/>
    <property type="molecule type" value="Genomic_DNA"/>
</dbReference>
<protein>
    <submittedName>
        <fullName evidence="1">SMI1/KNR4 family protein</fullName>
    </submittedName>
</protein>
<evidence type="ECO:0000313" key="1">
    <source>
        <dbReference type="EMBL" id="MBF1383943.1"/>
    </source>
</evidence>
<name>A0A930HLJ5_9BACT</name>
<dbReference type="RefSeq" id="WP_273158795.1">
    <property type="nucleotide sequence ID" value="NZ_JABZSJ010000012.1"/>
</dbReference>
<dbReference type="SUPFAM" id="SSF160631">
    <property type="entry name" value="SMI1/KNR4-like"/>
    <property type="match status" value="1"/>
</dbReference>
<gene>
    <name evidence="1" type="ORF">HXN26_03655</name>
</gene>
<proteinExistence type="predicted"/>
<dbReference type="InterPro" id="IPR037883">
    <property type="entry name" value="Knr4/Smi1-like_sf"/>
</dbReference>
<comment type="caution">
    <text evidence="1">The sequence shown here is derived from an EMBL/GenBank/DDBJ whole genome shotgun (WGS) entry which is preliminary data.</text>
</comment>
<dbReference type="Proteomes" id="UP000771736">
    <property type="component" value="Unassembled WGS sequence"/>
</dbReference>